<dbReference type="Proteomes" id="UP000439965">
    <property type="component" value="Unassembled WGS sequence"/>
</dbReference>
<organism evidence="2 3">
    <name type="scientific">Enterococcus gallinarum</name>
    <dbReference type="NCBI Taxonomy" id="1353"/>
    <lineage>
        <taxon>Bacteria</taxon>
        <taxon>Bacillati</taxon>
        <taxon>Bacillota</taxon>
        <taxon>Bacilli</taxon>
        <taxon>Lactobacillales</taxon>
        <taxon>Enterococcaceae</taxon>
        <taxon>Enterococcus</taxon>
    </lineage>
</organism>
<proteinExistence type="predicted"/>
<evidence type="ECO:0000313" key="1">
    <source>
        <dbReference type="EMBL" id="MDT2690321.1"/>
    </source>
</evidence>
<dbReference type="EMBL" id="WVTI01000009">
    <property type="protein sequence ID" value="MXS26632.1"/>
    <property type="molecule type" value="Genomic_DNA"/>
</dbReference>
<dbReference type="EMBL" id="JARPZN010000005">
    <property type="protein sequence ID" value="MDT2690321.1"/>
    <property type="molecule type" value="Genomic_DNA"/>
</dbReference>
<protein>
    <submittedName>
        <fullName evidence="2">Uncharacterized protein</fullName>
    </submittedName>
</protein>
<reference evidence="1" key="2">
    <citation type="submission" date="2023-03" db="EMBL/GenBank/DDBJ databases">
        <authorList>
            <person name="Shen W."/>
            <person name="Cai J."/>
        </authorList>
    </citation>
    <scope>NUCLEOTIDE SEQUENCE</scope>
    <source>
        <strain evidence="1">K69-2</strain>
    </source>
</reference>
<reference evidence="2 3" key="1">
    <citation type="submission" date="2019-04" db="EMBL/GenBank/DDBJ databases">
        <title>Step-wise assembly of the neonatal virome modulated by breast feeding.</title>
        <authorList>
            <person name="Liang G."/>
            <person name="Bushman F."/>
        </authorList>
    </citation>
    <scope>NUCLEOTIDE SEQUENCE [LARGE SCALE GENOMIC DNA]</scope>
    <source>
        <strain evidence="2 3">E3404</strain>
    </source>
</reference>
<accession>A0A5C8HH13</accession>
<sequence length="92" mass="10748">MRIQDSFVIHPEGRRFEIQPKVRPAKTKVKVGKIYNCAIEGFSELVRAECLKIYEKSAHVRIIVCHKEQDEWRQKVLGDQTVVKLKNMILAK</sequence>
<dbReference type="Proteomes" id="UP001183682">
    <property type="component" value="Unassembled WGS sequence"/>
</dbReference>
<comment type="caution">
    <text evidence="2">The sequence shown here is derived from an EMBL/GenBank/DDBJ whole genome shotgun (WGS) entry which is preliminary data.</text>
</comment>
<dbReference type="RefSeq" id="WP_003126522.1">
    <property type="nucleotide sequence ID" value="NZ_CAAKOE010000083.1"/>
</dbReference>
<dbReference type="AlphaFoldDB" id="A0A5C8HH13"/>
<evidence type="ECO:0000313" key="2">
    <source>
        <dbReference type="EMBL" id="MXS26632.1"/>
    </source>
</evidence>
<name>A0A5C8HH13_ENTGA</name>
<evidence type="ECO:0000313" key="3">
    <source>
        <dbReference type="Proteomes" id="UP000439965"/>
    </source>
</evidence>
<gene>
    <name evidence="2" type="ORF">GTI89_11240</name>
    <name evidence="1" type="ORF">P7E30_08920</name>
</gene>